<evidence type="ECO:0000313" key="3">
    <source>
        <dbReference type="Proteomes" id="UP000887566"/>
    </source>
</evidence>
<keyword evidence="3" id="KW-1185">Reference proteome</keyword>
<keyword evidence="2" id="KW-0732">Signal</keyword>
<dbReference type="AlphaFoldDB" id="A0A914WTX8"/>
<dbReference type="Proteomes" id="UP000887566">
    <property type="component" value="Unplaced"/>
</dbReference>
<organism evidence="3 4">
    <name type="scientific">Plectus sambesii</name>
    <dbReference type="NCBI Taxonomy" id="2011161"/>
    <lineage>
        <taxon>Eukaryota</taxon>
        <taxon>Metazoa</taxon>
        <taxon>Ecdysozoa</taxon>
        <taxon>Nematoda</taxon>
        <taxon>Chromadorea</taxon>
        <taxon>Plectida</taxon>
        <taxon>Plectina</taxon>
        <taxon>Plectoidea</taxon>
        <taxon>Plectidae</taxon>
        <taxon>Plectus</taxon>
    </lineage>
</organism>
<protein>
    <submittedName>
        <fullName evidence="4">Uncharacterized protein</fullName>
    </submittedName>
</protein>
<feature type="region of interest" description="Disordered" evidence="1">
    <location>
        <begin position="333"/>
        <end position="352"/>
    </location>
</feature>
<reference evidence="4" key="1">
    <citation type="submission" date="2022-11" db="UniProtKB">
        <authorList>
            <consortium name="WormBaseParasite"/>
        </authorList>
    </citation>
    <scope>IDENTIFICATION</scope>
</reference>
<evidence type="ECO:0000256" key="2">
    <source>
        <dbReference type="SAM" id="SignalP"/>
    </source>
</evidence>
<evidence type="ECO:0000313" key="4">
    <source>
        <dbReference type="WBParaSite" id="PSAMB.scaffold523size48024.g6511.t1"/>
    </source>
</evidence>
<feature type="signal peptide" evidence="2">
    <location>
        <begin position="1"/>
        <end position="17"/>
    </location>
</feature>
<evidence type="ECO:0000256" key="1">
    <source>
        <dbReference type="SAM" id="MobiDB-lite"/>
    </source>
</evidence>
<accession>A0A914WTX8</accession>
<sequence>MKVLLSLLLAGGVLVSANLDHFKVDELSSSFKAYELTIPEGCDSEINSCIAEQHNDARACVEQWREHSGKYIDECHQDTEIAELSKTWQESSFHWHKAVDSCLQGKEPPTEAAEATMFLVFLKRKKRSSHSGHEHHGQDNSMGHEQCFKRIEEKAAVCNTKVAECAALAKCWGLGDAPSTETANELTWFEHIKQLRETTKTGMAAYKMKMMPCVSQKRAEDMSSLLKDSDMTALSSQFRLFNMSSSNCNPELWECIASLHQRAIMCARLQQAENERSDKYEECAANEDIKQARKDWEKASGKWHKTLDMCMAGEAVPAEEEEAGFFLFRRKRSTEEEAPGPSHPHRHPNYRGHGPRVFANAAECWRDVGAHRRDCAMKAKECTEYAVCSGVEGTEVPEGKQEWFDRSKQLRERQTQTLTDYEKKLHDCLGTAEPAKAMEMNAEKKMNEETW</sequence>
<name>A0A914WTX8_9BILA</name>
<feature type="compositionally biased region" description="Basic residues" evidence="1">
    <location>
        <begin position="343"/>
        <end position="352"/>
    </location>
</feature>
<proteinExistence type="predicted"/>
<feature type="chain" id="PRO_5037610110" evidence="2">
    <location>
        <begin position="18"/>
        <end position="451"/>
    </location>
</feature>
<dbReference type="WBParaSite" id="PSAMB.scaffold523size48024.g6511.t1">
    <property type="protein sequence ID" value="PSAMB.scaffold523size48024.g6511.t1"/>
    <property type="gene ID" value="PSAMB.scaffold523size48024.g6511"/>
</dbReference>